<dbReference type="AlphaFoldDB" id="A0QNG8"/>
<reference evidence="2 3" key="1">
    <citation type="submission" date="2006-10" db="EMBL/GenBank/DDBJ databases">
        <authorList>
            <person name="Fleischmann R.D."/>
            <person name="Dodson R.J."/>
            <person name="Haft D.H."/>
            <person name="Merkel J.S."/>
            <person name="Nelson W.C."/>
            <person name="Fraser C.M."/>
        </authorList>
    </citation>
    <scope>NUCLEOTIDE SEQUENCE [LARGE SCALE GENOMIC DNA]</scope>
    <source>
        <strain evidence="3">ATCC 700084 / mc(2)155</strain>
    </source>
</reference>
<keyword evidence="3" id="KW-1185">Reference proteome</keyword>
<dbReference type="EMBL" id="CP000480">
    <property type="protein sequence ID" value="ABK70036.1"/>
    <property type="molecule type" value="Genomic_DNA"/>
</dbReference>
<proteinExistence type="predicted"/>
<protein>
    <submittedName>
        <fullName evidence="2">Uncharacterized protein</fullName>
    </submittedName>
</protein>
<dbReference type="Proteomes" id="UP000000757">
    <property type="component" value="Chromosome"/>
</dbReference>
<feature type="region of interest" description="Disordered" evidence="1">
    <location>
        <begin position="1"/>
        <end position="35"/>
    </location>
</feature>
<gene>
    <name evidence="2" type="ordered locus">MSMEG_0036</name>
</gene>
<evidence type="ECO:0000313" key="3">
    <source>
        <dbReference type="Proteomes" id="UP000000757"/>
    </source>
</evidence>
<organism evidence="2 3">
    <name type="scientific">Mycolicibacterium smegmatis (strain ATCC 700084 / mc(2)155)</name>
    <name type="common">Mycobacterium smegmatis</name>
    <dbReference type="NCBI Taxonomy" id="246196"/>
    <lineage>
        <taxon>Bacteria</taxon>
        <taxon>Bacillati</taxon>
        <taxon>Actinomycetota</taxon>
        <taxon>Actinomycetes</taxon>
        <taxon>Mycobacteriales</taxon>
        <taxon>Mycobacteriaceae</taxon>
        <taxon>Mycolicibacterium</taxon>
    </lineage>
</organism>
<accession>A0QNG8</accession>
<evidence type="ECO:0000256" key="1">
    <source>
        <dbReference type="SAM" id="MobiDB-lite"/>
    </source>
</evidence>
<evidence type="ECO:0000313" key="2">
    <source>
        <dbReference type="EMBL" id="ABK70036.1"/>
    </source>
</evidence>
<dbReference type="KEGG" id="msb:LJ00_00180"/>
<dbReference type="KEGG" id="msm:MSMEG_0036"/>
<name>A0QNG8_MYCS2</name>
<sequence>MTEAAYHCARPDPKPAAQARVDLAAEQLASSRSCH</sequence>
<dbReference type="PaxDb" id="246196-MSMEI_0038"/>